<name>A0AAD7QRW7_9ASCO</name>
<reference evidence="1" key="1">
    <citation type="submission" date="2023-03" db="EMBL/GenBank/DDBJ databases">
        <title>Near-Complete genome sequence of Lipomyces tetrasporous NRRL Y-64009, an oleaginous yeast capable of growing on lignocellulosic hydrolysates.</title>
        <authorList>
            <consortium name="Lawrence Berkeley National Laboratory"/>
            <person name="Jagtap S.S."/>
            <person name="Liu J.-J."/>
            <person name="Walukiewicz H.E."/>
            <person name="Pangilinan J."/>
            <person name="Lipzen A."/>
            <person name="Ahrendt S."/>
            <person name="Koriabine M."/>
            <person name="Cobaugh K."/>
            <person name="Salamov A."/>
            <person name="Yoshinaga Y."/>
            <person name="Ng V."/>
            <person name="Daum C."/>
            <person name="Grigoriev I.V."/>
            <person name="Slininger P.J."/>
            <person name="Dien B.S."/>
            <person name="Jin Y.-S."/>
            <person name="Rao C.V."/>
        </authorList>
    </citation>
    <scope>NUCLEOTIDE SEQUENCE</scope>
    <source>
        <strain evidence="1">NRRL Y-64009</strain>
    </source>
</reference>
<dbReference type="GeneID" id="80882646"/>
<gene>
    <name evidence="1" type="ORF">POJ06DRAFT_252082</name>
</gene>
<dbReference type="AlphaFoldDB" id="A0AAD7QRW7"/>
<proteinExistence type="predicted"/>
<dbReference type="RefSeq" id="XP_056043665.1">
    <property type="nucleotide sequence ID" value="XM_056187480.1"/>
</dbReference>
<protein>
    <submittedName>
        <fullName evidence="1">Uncharacterized protein</fullName>
    </submittedName>
</protein>
<organism evidence="1 2">
    <name type="scientific">Lipomyces tetrasporus</name>
    <dbReference type="NCBI Taxonomy" id="54092"/>
    <lineage>
        <taxon>Eukaryota</taxon>
        <taxon>Fungi</taxon>
        <taxon>Dikarya</taxon>
        <taxon>Ascomycota</taxon>
        <taxon>Saccharomycotina</taxon>
        <taxon>Lipomycetes</taxon>
        <taxon>Lipomycetales</taxon>
        <taxon>Lipomycetaceae</taxon>
        <taxon>Lipomyces</taxon>
    </lineage>
</organism>
<accession>A0AAD7QRW7</accession>
<evidence type="ECO:0000313" key="2">
    <source>
        <dbReference type="Proteomes" id="UP001217417"/>
    </source>
</evidence>
<evidence type="ECO:0000313" key="1">
    <source>
        <dbReference type="EMBL" id="KAJ8100215.1"/>
    </source>
</evidence>
<sequence length="128" mass="13697">MPITANICIRSSPNALDAFANNAKHLLTAVLLTISSKDLVDIPEIHKLCSIYMRQLVSDIAAGAECGVGSGSEALRLLAELGATWSTASRRTRRKRCGRSSCADALRNFIGTTAWGSAPNRVQPHVGY</sequence>
<dbReference type="Proteomes" id="UP001217417">
    <property type="component" value="Unassembled WGS sequence"/>
</dbReference>
<comment type="caution">
    <text evidence="1">The sequence shown here is derived from an EMBL/GenBank/DDBJ whole genome shotgun (WGS) entry which is preliminary data.</text>
</comment>
<keyword evidence="2" id="KW-1185">Reference proteome</keyword>
<dbReference type="EMBL" id="JARPMG010000005">
    <property type="protein sequence ID" value="KAJ8100215.1"/>
    <property type="molecule type" value="Genomic_DNA"/>
</dbReference>